<dbReference type="GO" id="GO:0005524">
    <property type="term" value="F:ATP binding"/>
    <property type="evidence" value="ECO:0007669"/>
    <property type="project" value="UniProtKB-KW"/>
</dbReference>
<accession>A0A4Z0H176</accession>
<comment type="subcellular location">
    <subcellularLocation>
        <location evidence="1">Cell membrane</location>
        <topology evidence="1">Multi-pass membrane protein</topology>
    </subcellularLocation>
</comment>
<dbReference type="PROSITE" id="PS50929">
    <property type="entry name" value="ABC_TM1F"/>
    <property type="match status" value="1"/>
</dbReference>
<dbReference type="RefSeq" id="WP_135327748.1">
    <property type="nucleotide sequence ID" value="NZ_SRJC01000002.1"/>
</dbReference>
<dbReference type="GO" id="GO:0016887">
    <property type="term" value="F:ATP hydrolysis activity"/>
    <property type="evidence" value="ECO:0007669"/>
    <property type="project" value="InterPro"/>
</dbReference>
<keyword evidence="3" id="KW-1003">Cell membrane</keyword>
<feature type="domain" description="ABC transmembrane type-1" evidence="11">
    <location>
        <begin position="42"/>
        <end position="324"/>
    </location>
</feature>
<dbReference type="InterPro" id="IPR017871">
    <property type="entry name" value="ABC_transporter-like_CS"/>
</dbReference>
<evidence type="ECO:0000313" key="12">
    <source>
        <dbReference type="EMBL" id="TGB02812.1"/>
    </source>
</evidence>
<dbReference type="PANTHER" id="PTHR43394:SF1">
    <property type="entry name" value="ATP-BINDING CASSETTE SUB-FAMILY B MEMBER 10, MITOCHONDRIAL"/>
    <property type="match status" value="1"/>
</dbReference>
<dbReference type="InterPro" id="IPR003593">
    <property type="entry name" value="AAA+_ATPase"/>
</dbReference>
<dbReference type="PROSITE" id="PS00211">
    <property type="entry name" value="ABC_TRANSPORTER_1"/>
    <property type="match status" value="1"/>
</dbReference>
<sequence length="601" mass="67782">MVTRSNIRRHQGIGTAPPKVDDIRSTIKRIFSYMASERKMFFVVLSLIVASSALSLIGPYLLGRAVDLVVSEPNPSVLFRMLLLLLFVYAFQSGFLWLQNYWMIGIAQNAVYKMRNHLFSHMQRLPILFFQKYQQGELMSRLTNDMENVSRTLNTAVVQFVTSVLTITGTLVMMIWLSPLLTLLTVTIVPVMYFGMKWITKRTGKYFKQQQNHLGEVNGYVEEMFSGQTIVSMFSREEKVIEDFKAKNEALRDSGYWAQVYTGFIPKLMNMLNNVSFAIIVGGGGLLAVNGYISIGIIVTFTTYSRQFTRPLNDLANQFNMILSAVAGAERVFDIIDQSEEEKDEQYANRISNVKGDVRFEEVDFSYENDQPTLQNISFQAKPGETIALVGPTGAGKTTIISLLSRFYEPTKGGIYIDDHPLQDVTRESLRSQMGVVLQDSTMFHTTIRENIRYGKLEATDEEVEEAARLAHADEFIRQLPGGYDTVLDSDGHGVSHGQRQLLSIARAMIADPSLLILDEATSSIDTVTEMKINDALAKLMKNRTSFVIAHRLNTIRSADLILVLQEGRIIEKGSHRELVKQNGFYADLVRTQMAENQALS</sequence>
<evidence type="ECO:0000259" key="11">
    <source>
        <dbReference type="PROSITE" id="PS50929"/>
    </source>
</evidence>
<dbReference type="CDD" id="cd18547">
    <property type="entry name" value="ABC_6TM_Tm288_like"/>
    <property type="match status" value="1"/>
</dbReference>
<evidence type="ECO:0000256" key="4">
    <source>
        <dbReference type="ARBA" id="ARBA00022692"/>
    </source>
</evidence>
<keyword evidence="6 12" id="KW-0067">ATP-binding</keyword>
<dbReference type="Gene3D" id="3.40.50.300">
    <property type="entry name" value="P-loop containing nucleotide triphosphate hydrolases"/>
    <property type="match status" value="1"/>
</dbReference>
<dbReference type="Pfam" id="PF00005">
    <property type="entry name" value="ABC_tran"/>
    <property type="match status" value="1"/>
</dbReference>
<evidence type="ECO:0000256" key="1">
    <source>
        <dbReference type="ARBA" id="ARBA00004651"/>
    </source>
</evidence>
<dbReference type="PANTHER" id="PTHR43394">
    <property type="entry name" value="ATP-DEPENDENT PERMEASE MDL1, MITOCHONDRIAL"/>
    <property type="match status" value="1"/>
</dbReference>
<feature type="domain" description="ABC transporter" evidence="10">
    <location>
        <begin position="358"/>
        <end position="592"/>
    </location>
</feature>
<name>A0A4Z0H176_9BACI</name>
<dbReference type="AlphaFoldDB" id="A0A4Z0H176"/>
<dbReference type="EMBL" id="SRJC01000002">
    <property type="protein sequence ID" value="TGB02812.1"/>
    <property type="molecule type" value="Genomic_DNA"/>
</dbReference>
<evidence type="ECO:0000256" key="8">
    <source>
        <dbReference type="ARBA" id="ARBA00023136"/>
    </source>
</evidence>
<feature type="transmembrane region" description="Helical" evidence="9">
    <location>
        <begin position="277"/>
        <end position="301"/>
    </location>
</feature>
<keyword evidence="7 9" id="KW-1133">Transmembrane helix</keyword>
<feature type="transmembrane region" description="Helical" evidence="9">
    <location>
        <begin position="40"/>
        <end position="62"/>
    </location>
</feature>
<evidence type="ECO:0000313" key="13">
    <source>
        <dbReference type="Proteomes" id="UP000297982"/>
    </source>
</evidence>
<feature type="transmembrane region" description="Helical" evidence="9">
    <location>
        <begin position="183"/>
        <end position="200"/>
    </location>
</feature>
<dbReference type="InterPro" id="IPR011527">
    <property type="entry name" value="ABC1_TM_dom"/>
</dbReference>
<dbReference type="PROSITE" id="PS50893">
    <property type="entry name" value="ABC_TRANSPORTER_2"/>
    <property type="match status" value="1"/>
</dbReference>
<evidence type="ECO:0000256" key="2">
    <source>
        <dbReference type="ARBA" id="ARBA00022448"/>
    </source>
</evidence>
<feature type="transmembrane region" description="Helical" evidence="9">
    <location>
        <begin position="156"/>
        <end position="177"/>
    </location>
</feature>
<feature type="transmembrane region" description="Helical" evidence="9">
    <location>
        <begin position="77"/>
        <end position="98"/>
    </location>
</feature>
<evidence type="ECO:0000259" key="10">
    <source>
        <dbReference type="PROSITE" id="PS50893"/>
    </source>
</evidence>
<dbReference type="InterPro" id="IPR036640">
    <property type="entry name" value="ABC1_TM_sf"/>
</dbReference>
<evidence type="ECO:0000256" key="5">
    <source>
        <dbReference type="ARBA" id="ARBA00022741"/>
    </source>
</evidence>
<dbReference type="STRING" id="192814.GCA_900166575_02847"/>
<dbReference type="SUPFAM" id="SSF52540">
    <property type="entry name" value="P-loop containing nucleoside triphosphate hydrolases"/>
    <property type="match status" value="1"/>
</dbReference>
<dbReference type="InterPro" id="IPR003439">
    <property type="entry name" value="ABC_transporter-like_ATP-bd"/>
</dbReference>
<proteinExistence type="predicted"/>
<dbReference type="FunFam" id="3.40.50.300:FF:000287">
    <property type="entry name" value="Multidrug ABC transporter ATP-binding protein"/>
    <property type="match status" value="1"/>
</dbReference>
<evidence type="ECO:0000256" key="7">
    <source>
        <dbReference type="ARBA" id="ARBA00022989"/>
    </source>
</evidence>
<dbReference type="InterPro" id="IPR027417">
    <property type="entry name" value="P-loop_NTPase"/>
</dbReference>
<protein>
    <submittedName>
        <fullName evidence="12">ABC transporter ATP-binding protein</fullName>
    </submittedName>
</protein>
<keyword evidence="13" id="KW-1185">Reference proteome</keyword>
<comment type="caution">
    <text evidence="12">The sequence shown here is derived from an EMBL/GenBank/DDBJ whole genome shotgun (WGS) entry which is preliminary data.</text>
</comment>
<evidence type="ECO:0000256" key="3">
    <source>
        <dbReference type="ARBA" id="ARBA00022475"/>
    </source>
</evidence>
<keyword evidence="5" id="KW-0547">Nucleotide-binding</keyword>
<evidence type="ECO:0000256" key="6">
    <source>
        <dbReference type="ARBA" id="ARBA00022840"/>
    </source>
</evidence>
<dbReference type="GO" id="GO:0005886">
    <property type="term" value="C:plasma membrane"/>
    <property type="evidence" value="ECO:0007669"/>
    <property type="project" value="UniProtKB-SubCell"/>
</dbReference>
<dbReference type="Pfam" id="PF00664">
    <property type="entry name" value="ABC_membrane"/>
    <property type="match status" value="1"/>
</dbReference>
<keyword evidence="8 9" id="KW-0472">Membrane</keyword>
<dbReference type="Proteomes" id="UP000297982">
    <property type="component" value="Unassembled WGS sequence"/>
</dbReference>
<dbReference type="InterPro" id="IPR039421">
    <property type="entry name" value="Type_1_exporter"/>
</dbReference>
<keyword evidence="2" id="KW-0813">Transport</keyword>
<dbReference type="CDD" id="cd03254">
    <property type="entry name" value="ABCC_Glucan_exporter_like"/>
    <property type="match status" value="1"/>
</dbReference>
<dbReference type="Gene3D" id="1.20.1560.10">
    <property type="entry name" value="ABC transporter type 1, transmembrane domain"/>
    <property type="match status" value="1"/>
</dbReference>
<dbReference type="SUPFAM" id="SSF90123">
    <property type="entry name" value="ABC transporter transmembrane region"/>
    <property type="match status" value="1"/>
</dbReference>
<keyword evidence="4 9" id="KW-0812">Transmembrane</keyword>
<dbReference type="SMART" id="SM00382">
    <property type="entry name" value="AAA"/>
    <property type="match status" value="1"/>
</dbReference>
<organism evidence="12 13">
    <name type="scientific">Halobacillus salinus</name>
    <dbReference type="NCBI Taxonomy" id="192814"/>
    <lineage>
        <taxon>Bacteria</taxon>
        <taxon>Bacillati</taxon>
        <taxon>Bacillota</taxon>
        <taxon>Bacilli</taxon>
        <taxon>Bacillales</taxon>
        <taxon>Bacillaceae</taxon>
        <taxon>Halobacillus</taxon>
    </lineage>
</organism>
<dbReference type="GO" id="GO:0015421">
    <property type="term" value="F:ABC-type oligopeptide transporter activity"/>
    <property type="evidence" value="ECO:0007669"/>
    <property type="project" value="TreeGrafter"/>
</dbReference>
<gene>
    <name evidence="12" type="ORF">E4663_11700</name>
</gene>
<dbReference type="FunFam" id="1.20.1560.10:FF:000011">
    <property type="entry name" value="Multidrug ABC transporter ATP-binding protein"/>
    <property type="match status" value="1"/>
</dbReference>
<reference evidence="12 13" key="1">
    <citation type="journal article" date="2003" name="Int. J. Syst. Evol. Microbiol.">
        <title>Halobacillus salinus sp. nov., isolated from a salt lake on the coast of the East Sea in Korea.</title>
        <authorList>
            <person name="Yoon J.H."/>
            <person name="Kang K.H."/>
            <person name="Park Y.H."/>
        </authorList>
    </citation>
    <scope>NUCLEOTIDE SEQUENCE [LARGE SCALE GENOMIC DNA]</scope>
    <source>
        <strain evidence="12 13">HSL-3</strain>
    </source>
</reference>
<evidence type="ECO:0000256" key="9">
    <source>
        <dbReference type="SAM" id="Phobius"/>
    </source>
</evidence>